<dbReference type="RefSeq" id="WP_083526415.1">
    <property type="nucleotide sequence ID" value="NZ_BCNT01000001.1"/>
</dbReference>
<keyword evidence="4" id="KW-1185">Reference proteome</keyword>
<dbReference type="EMBL" id="JBHUMV010000003">
    <property type="protein sequence ID" value="MFD2754136.1"/>
    <property type="molecule type" value="Genomic_DNA"/>
</dbReference>
<evidence type="ECO:0000256" key="1">
    <source>
        <dbReference type="SAM" id="SignalP"/>
    </source>
</evidence>
<accession>A0ABW5UKI7</accession>
<reference evidence="4" key="1">
    <citation type="journal article" date="2019" name="Int. J. Syst. Evol. Microbiol.">
        <title>The Global Catalogue of Microorganisms (GCM) 10K type strain sequencing project: providing services to taxonomists for standard genome sequencing and annotation.</title>
        <authorList>
            <consortium name="The Broad Institute Genomics Platform"/>
            <consortium name="The Broad Institute Genome Sequencing Center for Infectious Disease"/>
            <person name="Wu L."/>
            <person name="Ma J."/>
        </authorList>
    </citation>
    <scope>NUCLEOTIDE SEQUENCE [LARGE SCALE GENOMIC DNA]</scope>
    <source>
        <strain evidence="4">TISTR 1906</strain>
    </source>
</reference>
<sequence length="248" mass="27902">MRLRQPPDLQPSPRSCRRLGAVLLCLATAGAAAQEKAAQPASAFCDPAAQGQAPLKCLDERADAADAALEHSLKKLHDLMPAERSEQLRVRQRDWARRRDTECTPANRPASDTNALAQAALCRSRMAMRRTELLDSLQPPARQPPQNGLDCADAQKNTLACLQQRQATIEYGVQVLYISMAMDLPELQAERFHAEQKRWLEQREQSCRLNGYVHEKEDQVACRLRMGLERIKAYRQDWQPLIKAGAKP</sequence>
<evidence type="ECO:0000259" key="2">
    <source>
        <dbReference type="Pfam" id="PF07007"/>
    </source>
</evidence>
<evidence type="ECO:0000313" key="3">
    <source>
        <dbReference type="EMBL" id="MFD2754136.1"/>
    </source>
</evidence>
<dbReference type="Proteomes" id="UP001597463">
    <property type="component" value="Unassembled WGS sequence"/>
</dbReference>
<dbReference type="InterPro" id="IPR009739">
    <property type="entry name" value="LprI-like_N"/>
</dbReference>
<feature type="signal peptide" evidence="1">
    <location>
        <begin position="1"/>
        <end position="33"/>
    </location>
</feature>
<proteinExistence type="predicted"/>
<name>A0ABW5UKI7_9BURK</name>
<protein>
    <submittedName>
        <fullName evidence="3">Lysozyme inhibitor LprI family protein</fullName>
    </submittedName>
</protein>
<organism evidence="3 4">
    <name type="scientific">Comamonas terrae</name>
    <dbReference type="NCBI Taxonomy" id="673548"/>
    <lineage>
        <taxon>Bacteria</taxon>
        <taxon>Pseudomonadati</taxon>
        <taxon>Pseudomonadota</taxon>
        <taxon>Betaproteobacteria</taxon>
        <taxon>Burkholderiales</taxon>
        <taxon>Comamonadaceae</taxon>
        <taxon>Comamonas</taxon>
    </lineage>
</organism>
<comment type="caution">
    <text evidence="3">The sequence shown here is derived from an EMBL/GenBank/DDBJ whole genome shotgun (WGS) entry which is preliminary data.</text>
</comment>
<dbReference type="Pfam" id="PF07007">
    <property type="entry name" value="LprI"/>
    <property type="match status" value="1"/>
</dbReference>
<evidence type="ECO:0000313" key="4">
    <source>
        <dbReference type="Proteomes" id="UP001597463"/>
    </source>
</evidence>
<gene>
    <name evidence="3" type="ORF">ACFSW6_08555</name>
</gene>
<feature type="chain" id="PRO_5046126654" evidence="1">
    <location>
        <begin position="34"/>
        <end position="248"/>
    </location>
</feature>
<dbReference type="Gene3D" id="1.20.1270.180">
    <property type="match status" value="1"/>
</dbReference>
<keyword evidence="1" id="KW-0732">Signal</keyword>
<feature type="domain" description="Lysozyme inhibitor LprI-like N-terminal" evidence="2">
    <location>
        <begin position="45"/>
        <end position="132"/>
    </location>
</feature>